<reference evidence="1" key="1">
    <citation type="journal article" date="2023" name="Nat. Commun.">
        <title>Diploid and tetraploid genomes of Acorus and the evolution of monocots.</title>
        <authorList>
            <person name="Ma L."/>
            <person name="Liu K.W."/>
            <person name="Li Z."/>
            <person name="Hsiao Y.Y."/>
            <person name="Qi Y."/>
            <person name="Fu T."/>
            <person name="Tang G.D."/>
            <person name="Zhang D."/>
            <person name="Sun W.H."/>
            <person name="Liu D.K."/>
            <person name="Li Y."/>
            <person name="Chen G.Z."/>
            <person name="Liu X.D."/>
            <person name="Liao X.Y."/>
            <person name="Jiang Y.T."/>
            <person name="Yu X."/>
            <person name="Hao Y."/>
            <person name="Huang J."/>
            <person name="Zhao X.W."/>
            <person name="Ke S."/>
            <person name="Chen Y.Y."/>
            <person name="Wu W.L."/>
            <person name="Hsu J.L."/>
            <person name="Lin Y.F."/>
            <person name="Huang M.D."/>
            <person name="Li C.Y."/>
            <person name="Huang L."/>
            <person name="Wang Z.W."/>
            <person name="Zhao X."/>
            <person name="Zhong W.Y."/>
            <person name="Peng D.H."/>
            <person name="Ahmad S."/>
            <person name="Lan S."/>
            <person name="Zhang J.S."/>
            <person name="Tsai W.C."/>
            <person name="Van de Peer Y."/>
            <person name="Liu Z.J."/>
        </authorList>
    </citation>
    <scope>NUCLEOTIDE SEQUENCE</scope>
    <source>
        <strain evidence="1">CP</strain>
    </source>
</reference>
<evidence type="ECO:0000313" key="1">
    <source>
        <dbReference type="EMBL" id="KAK1301431.1"/>
    </source>
</evidence>
<evidence type="ECO:0000313" key="2">
    <source>
        <dbReference type="Proteomes" id="UP001180020"/>
    </source>
</evidence>
<dbReference type="EMBL" id="JAUJYO010000012">
    <property type="protein sequence ID" value="KAK1301431.1"/>
    <property type="molecule type" value="Genomic_DNA"/>
</dbReference>
<sequence length="148" mass="16762">MPHWTAVEPIVATYRECQTRDFPTKLQKTVGQPKADVRSHFVVPVHVMDDFMHWADLENNMARVPLTYVSWTDVPEDVLEDIWKDVQSDMVQVPYEPYQGSPGCGKVASIGVLFKDGGERGRMKSFLAHDSKLQMMEGLEEVVPVSVV</sequence>
<dbReference type="AlphaFoldDB" id="A0AAV9DIM8"/>
<name>A0AAV9DIM8_ACOCL</name>
<accession>A0AAV9DIM8</accession>
<gene>
    <name evidence="1" type="ORF">QJS10_CPB12g01251</name>
</gene>
<dbReference type="Proteomes" id="UP001180020">
    <property type="component" value="Unassembled WGS sequence"/>
</dbReference>
<comment type="caution">
    <text evidence="1">The sequence shown here is derived from an EMBL/GenBank/DDBJ whole genome shotgun (WGS) entry which is preliminary data.</text>
</comment>
<proteinExistence type="predicted"/>
<reference evidence="1" key="2">
    <citation type="submission" date="2023-06" db="EMBL/GenBank/DDBJ databases">
        <authorList>
            <person name="Ma L."/>
            <person name="Liu K.-W."/>
            <person name="Li Z."/>
            <person name="Hsiao Y.-Y."/>
            <person name="Qi Y."/>
            <person name="Fu T."/>
            <person name="Tang G."/>
            <person name="Zhang D."/>
            <person name="Sun W.-H."/>
            <person name="Liu D.-K."/>
            <person name="Li Y."/>
            <person name="Chen G.-Z."/>
            <person name="Liu X.-D."/>
            <person name="Liao X.-Y."/>
            <person name="Jiang Y.-T."/>
            <person name="Yu X."/>
            <person name="Hao Y."/>
            <person name="Huang J."/>
            <person name="Zhao X.-W."/>
            <person name="Ke S."/>
            <person name="Chen Y.-Y."/>
            <person name="Wu W.-L."/>
            <person name="Hsu J.-L."/>
            <person name="Lin Y.-F."/>
            <person name="Huang M.-D."/>
            <person name="Li C.-Y."/>
            <person name="Huang L."/>
            <person name="Wang Z.-W."/>
            <person name="Zhao X."/>
            <person name="Zhong W.-Y."/>
            <person name="Peng D.-H."/>
            <person name="Ahmad S."/>
            <person name="Lan S."/>
            <person name="Zhang J.-S."/>
            <person name="Tsai W.-C."/>
            <person name="Van De Peer Y."/>
            <person name="Liu Z.-J."/>
        </authorList>
    </citation>
    <scope>NUCLEOTIDE SEQUENCE</scope>
    <source>
        <strain evidence="1">CP</strain>
        <tissue evidence="1">Leaves</tissue>
    </source>
</reference>
<organism evidence="1 2">
    <name type="scientific">Acorus calamus</name>
    <name type="common">Sweet flag</name>
    <dbReference type="NCBI Taxonomy" id="4465"/>
    <lineage>
        <taxon>Eukaryota</taxon>
        <taxon>Viridiplantae</taxon>
        <taxon>Streptophyta</taxon>
        <taxon>Embryophyta</taxon>
        <taxon>Tracheophyta</taxon>
        <taxon>Spermatophyta</taxon>
        <taxon>Magnoliopsida</taxon>
        <taxon>Liliopsida</taxon>
        <taxon>Acoraceae</taxon>
        <taxon>Acorus</taxon>
    </lineage>
</organism>
<keyword evidence="2" id="KW-1185">Reference proteome</keyword>
<protein>
    <submittedName>
        <fullName evidence="1">Uncharacterized protein</fullName>
    </submittedName>
</protein>